<reference evidence="2 3" key="1">
    <citation type="journal article" date="2018" name="Sci. Rep.">
        <title>Genomic signatures of local adaptation to the degree of environmental predictability in rotifers.</title>
        <authorList>
            <person name="Franch-Gras L."/>
            <person name="Hahn C."/>
            <person name="Garcia-Roger E.M."/>
            <person name="Carmona M.J."/>
            <person name="Serra M."/>
            <person name="Gomez A."/>
        </authorList>
    </citation>
    <scope>NUCLEOTIDE SEQUENCE [LARGE SCALE GENOMIC DNA]</scope>
    <source>
        <strain evidence="2">HYR1</strain>
    </source>
</reference>
<name>A0A3M7PF22_BRAPC</name>
<sequence>MNIIDIFINLCFVLRCLSISNDPFFPNHFRKCLNYFEFMKIELPLQIIEEIENITTKGKL</sequence>
<feature type="signal peptide" evidence="1">
    <location>
        <begin position="1"/>
        <end position="18"/>
    </location>
</feature>
<keyword evidence="3" id="KW-1185">Reference proteome</keyword>
<keyword evidence="1" id="KW-0732">Signal</keyword>
<comment type="caution">
    <text evidence="2">The sequence shown here is derived from an EMBL/GenBank/DDBJ whole genome shotgun (WGS) entry which is preliminary data.</text>
</comment>
<feature type="chain" id="PRO_5017984370" evidence="1">
    <location>
        <begin position="19"/>
        <end position="60"/>
    </location>
</feature>
<dbReference type="EMBL" id="REGN01011244">
    <property type="protein sequence ID" value="RMZ97705.1"/>
    <property type="molecule type" value="Genomic_DNA"/>
</dbReference>
<organism evidence="2 3">
    <name type="scientific">Brachionus plicatilis</name>
    <name type="common">Marine rotifer</name>
    <name type="synonym">Brachionus muelleri</name>
    <dbReference type="NCBI Taxonomy" id="10195"/>
    <lineage>
        <taxon>Eukaryota</taxon>
        <taxon>Metazoa</taxon>
        <taxon>Spiralia</taxon>
        <taxon>Gnathifera</taxon>
        <taxon>Rotifera</taxon>
        <taxon>Eurotatoria</taxon>
        <taxon>Monogononta</taxon>
        <taxon>Pseudotrocha</taxon>
        <taxon>Ploima</taxon>
        <taxon>Brachionidae</taxon>
        <taxon>Brachionus</taxon>
    </lineage>
</organism>
<proteinExistence type="predicted"/>
<evidence type="ECO:0000313" key="3">
    <source>
        <dbReference type="Proteomes" id="UP000276133"/>
    </source>
</evidence>
<gene>
    <name evidence="2" type="ORF">BpHYR1_005492</name>
</gene>
<dbReference type="AlphaFoldDB" id="A0A3M7PF22"/>
<protein>
    <submittedName>
        <fullName evidence="2">Uncharacterized protein</fullName>
    </submittedName>
</protein>
<evidence type="ECO:0000256" key="1">
    <source>
        <dbReference type="SAM" id="SignalP"/>
    </source>
</evidence>
<accession>A0A3M7PF22</accession>
<evidence type="ECO:0000313" key="2">
    <source>
        <dbReference type="EMBL" id="RMZ97705.1"/>
    </source>
</evidence>
<dbReference type="Proteomes" id="UP000276133">
    <property type="component" value="Unassembled WGS sequence"/>
</dbReference>